<dbReference type="EMBL" id="JACHHV010000003">
    <property type="protein sequence ID" value="MBB5887407.1"/>
    <property type="molecule type" value="Genomic_DNA"/>
</dbReference>
<proteinExistence type="predicted"/>
<evidence type="ECO:0000313" key="2">
    <source>
        <dbReference type="Proteomes" id="UP000562464"/>
    </source>
</evidence>
<dbReference type="Proteomes" id="UP000562464">
    <property type="component" value="Unassembled WGS sequence"/>
</dbReference>
<keyword evidence="2" id="KW-1185">Reference proteome</keyword>
<dbReference type="RefSeq" id="WP_183538567.1">
    <property type="nucleotide sequence ID" value="NZ_JACHHV010000003.1"/>
</dbReference>
<gene>
    <name evidence="1" type="ORF">HNQ37_000277</name>
</gene>
<accession>A0A841C561</accession>
<sequence length="435" mass="50124">MKLVLTELYNQATRRFLYSLNKASIPYLHINVVYGGFEPLTVLNPIAHAIGADQLPDKALHFNEIKVPKFFEIRNIDGLKAEILQGDLLRGYIFYIANSKRIVKKVVWLNLEGKFTVAFRYNRQGFKYADVLYNQEGKPIKEIYYDANGNKVLTFDLLSRSIIRHTQRNDKIYPDISFFVKEFIEEYSSSFDEIIINSMSTPFLVSKEIPKIPSTLYFQERISDELPANMKLILSVRTSTYRILFENINELAKIEKIMKPYEEGRIGLAYLGQIENIRRSIKQHRSFLTVTLSDQILYDEGLADYLSKSGATWTIAAPSNVSEKLRNLAKKHSNVRLLEAISLKNLLALLLENDVYLDLNQGAEWENVVQRAYLEGLLVIGDRTVAKSQANELITETQTQISELISKSDYSEYLHTLHEKKGKPSSVHDYQKIFK</sequence>
<evidence type="ECO:0000313" key="1">
    <source>
        <dbReference type="EMBL" id="MBB5887407.1"/>
    </source>
</evidence>
<dbReference type="GO" id="GO:0016740">
    <property type="term" value="F:transferase activity"/>
    <property type="evidence" value="ECO:0007669"/>
    <property type="project" value="UniProtKB-KW"/>
</dbReference>
<reference evidence="1 2" key="1">
    <citation type="submission" date="2020-08" db="EMBL/GenBank/DDBJ databases">
        <title>Genomic Encyclopedia of Type Strains, Phase IV (KMG-IV): sequencing the most valuable type-strain genomes for metagenomic binning, comparative biology and taxonomic classification.</title>
        <authorList>
            <person name="Goeker M."/>
        </authorList>
    </citation>
    <scope>NUCLEOTIDE SEQUENCE [LARGE SCALE GENOMIC DNA]</scope>
    <source>
        <strain evidence="1 2">DSM 14925</strain>
    </source>
</reference>
<organism evidence="1 2">
    <name type="scientific">Lactovum miscens</name>
    <dbReference type="NCBI Taxonomy" id="190387"/>
    <lineage>
        <taxon>Bacteria</taxon>
        <taxon>Bacillati</taxon>
        <taxon>Bacillota</taxon>
        <taxon>Bacilli</taxon>
        <taxon>Lactobacillales</taxon>
        <taxon>Streptococcaceae</taxon>
        <taxon>Lactovum</taxon>
    </lineage>
</organism>
<dbReference type="AlphaFoldDB" id="A0A841C561"/>
<name>A0A841C561_9LACT</name>
<comment type="caution">
    <text evidence="1">The sequence shown here is derived from an EMBL/GenBank/DDBJ whole genome shotgun (WGS) entry which is preliminary data.</text>
</comment>
<protein>
    <submittedName>
        <fullName evidence="1">Accessory Sec system glycosyltransferase GtfB</fullName>
    </submittedName>
</protein>
<keyword evidence="1" id="KW-0808">Transferase</keyword>